<name>D4YUR1_9LACO</name>
<dbReference type="PATRIC" id="fig|585524.9.peg.191"/>
<evidence type="ECO:0000313" key="2">
    <source>
        <dbReference type="Proteomes" id="UP000004069"/>
    </source>
</evidence>
<comment type="caution">
    <text evidence="1">The sequence shown here is derived from an EMBL/GenBank/DDBJ whole genome shotgun (WGS) entry which is preliminary data.</text>
</comment>
<dbReference type="AlphaFoldDB" id="D4YUR1"/>
<dbReference type="RefSeq" id="WP_006352423.1">
    <property type="nucleotide sequence ID" value="NZ_ADNY01000051.1"/>
</dbReference>
<gene>
    <name evidence="1" type="ORF">HMPREF0493_1272</name>
</gene>
<dbReference type="Proteomes" id="UP000004069">
    <property type="component" value="Unassembled WGS sequence"/>
</dbReference>
<dbReference type="EMBL" id="ADNY01000051">
    <property type="protein sequence ID" value="EFG55086.1"/>
    <property type="molecule type" value="Genomic_DNA"/>
</dbReference>
<accession>D4YUR1</accession>
<dbReference type="OrthoDB" id="10017729at2"/>
<reference evidence="1 2" key="1">
    <citation type="submission" date="2010-04" db="EMBL/GenBank/DDBJ databases">
        <authorList>
            <person name="Muzny D."/>
            <person name="Qin X."/>
            <person name="Deng J."/>
            <person name="Jiang H."/>
            <person name="Liu Y."/>
            <person name="Qu J."/>
            <person name="Song X.-Z."/>
            <person name="Zhang L."/>
            <person name="Thornton R."/>
            <person name="Coyle M."/>
            <person name="Francisco L."/>
            <person name="Jackson L."/>
            <person name="Javaid M."/>
            <person name="Korchina V."/>
            <person name="Kovar C."/>
            <person name="Mata R."/>
            <person name="Mathew T."/>
            <person name="Ngo R."/>
            <person name="Nguyen L."/>
            <person name="Nguyen N."/>
            <person name="Okwuonu G."/>
            <person name="Ongeri F."/>
            <person name="Pham C."/>
            <person name="Simmons D."/>
            <person name="Wilczek-Boney K."/>
            <person name="Hale W."/>
            <person name="Jakkamsetti A."/>
            <person name="Pham P."/>
            <person name="Ruth R."/>
            <person name="San Lucas F."/>
            <person name="Warren J."/>
            <person name="Zhang J."/>
            <person name="Zhao Z."/>
            <person name="Zhou C."/>
            <person name="Zhu D."/>
            <person name="Lee S."/>
            <person name="Bess C."/>
            <person name="Blankenburg K."/>
            <person name="Forbes L."/>
            <person name="Fu Q."/>
            <person name="Gubbala S."/>
            <person name="Hirani K."/>
            <person name="Jayaseelan J.C."/>
            <person name="Lara F."/>
            <person name="Munidasa M."/>
            <person name="Palculict T."/>
            <person name="Patil S."/>
            <person name="Pu L.-L."/>
            <person name="Saada N."/>
            <person name="Tang L."/>
            <person name="Weissenberger G."/>
            <person name="Zhu Y."/>
            <person name="Hemphill L."/>
            <person name="Shang Y."/>
            <person name="Youmans B."/>
            <person name="Ayvaz T."/>
            <person name="Ross M."/>
            <person name="Santibanez J."/>
            <person name="Aqrawi P."/>
            <person name="Gross S."/>
            <person name="Joshi V."/>
            <person name="Fowler G."/>
            <person name="Nazareth L."/>
            <person name="Reid J."/>
            <person name="Worley K."/>
            <person name="Petrosino J."/>
            <person name="Highlander S."/>
            <person name="Gibbs R."/>
        </authorList>
    </citation>
    <scope>NUCLEOTIDE SEQUENCE [LARGE SCALE GENOMIC DNA]</scope>
    <source>
        <strain evidence="1 2">DSM 11664</strain>
    </source>
</reference>
<dbReference type="STRING" id="83683.B1745_03055"/>
<sequence>MLQFYGRYQGINLTQVGSLKHVHQDLKNYRPPLLQNPDGTFLALLPSENGLHGITVNPALYERTRNWKNAAAFARTDYSKKIYKVETPMLFQKTLLKMKVFDAHAAKFVKQMIANVEKNGKNTPEILADYRLLHALKGAGETSFDNHLKQPNNILAMYLTVQLQILELVEELQERGI</sequence>
<organism evidence="1 2">
    <name type="scientific">Lactobacillus amylolyticus DSM 11664</name>
    <dbReference type="NCBI Taxonomy" id="585524"/>
    <lineage>
        <taxon>Bacteria</taxon>
        <taxon>Bacillati</taxon>
        <taxon>Bacillota</taxon>
        <taxon>Bacilli</taxon>
        <taxon>Lactobacillales</taxon>
        <taxon>Lactobacillaceae</taxon>
        <taxon>Lactobacillus</taxon>
    </lineage>
</organism>
<proteinExistence type="predicted"/>
<keyword evidence="2" id="KW-1185">Reference proteome</keyword>
<evidence type="ECO:0000313" key="1">
    <source>
        <dbReference type="EMBL" id="EFG55086.1"/>
    </source>
</evidence>
<protein>
    <submittedName>
        <fullName evidence="1">Uncharacterized protein</fullName>
    </submittedName>
</protein>